<dbReference type="AlphaFoldDB" id="A0A368XH28"/>
<gene>
    <name evidence="2" type="ORF">DFR57_1101</name>
</gene>
<reference evidence="2 3" key="1">
    <citation type="submission" date="2018-07" db="EMBL/GenBank/DDBJ databases">
        <title>Genomic Encyclopedia of Type Strains, Phase IV (KMG-IV): sequencing the most valuable type-strain genomes for metagenomic binning, comparative biology and taxonomic classification.</title>
        <authorList>
            <person name="Goeker M."/>
        </authorList>
    </citation>
    <scope>NUCLEOTIDE SEQUENCE [LARGE SCALE GENOMIC DNA]</scope>
    <source>
        <strain evidence="2 3">DSM 27696</strain>
    </source>
</reference>
<evidence type="ECO:0000259" key="1">
    <source>
        <dbReference type="Pfam" id="PF13302"/>
    </source>
</evidence>
<accession>A0A368XH28</accession>
<feature type="domain" description="N-acetyltransferase" evidence="1">
    <location>
        <begin position="41"/>
        <end position="106"/>
    </location>
</feature>
<comment type="caution">
    <text evidence="2">The sequence shown here is derived from an EMBL/GenBank/DDBJ whole genome shotgun (WGS) entry which is preliminary data.</text>
</comment>
<keyword evidence="3" id="KW-1185">Reference proteome</keyword>
<dbReference type="InterPro" id="IPR016181">
    <property type="entry name" value="Acyl_CoA_acyltransferase"/>
</dbReference>
<dbReference type="RefSeq" id="WP_245937460.1">
    <property type="nucleotide sequence ID" value="NZ_QPJJ01000010.1"/>
</dbReference>
<keyword evidence="2" id="KW-0808">Transferase</keyword>
<proteinExistence type="predicted"/>
<sequence length="107" mass="11710">MNLELQTERLTLTPCTDGALLTYSTNGYKLGLHIGMYLEELKKDASALGWGVWLVIDKQTNNIIGDIGFKGKPDNEKSVEVGYGITSTEQNKGYATEALKSIIGWGI</sequence>
<dbReference type="InterPro" id="IPR051531">
    <property type="entry name" value="N-acetyltransferase"/>
</dbReference>
<evidence type="ECO:0000313" key="2">
    <source>
        <dbReference type="EMBL" id="RCW65787.1"/>
    </source>
</evidence>
<dbReference type="EMBL" id="QPJJ01000010">
    <property type="protein sequence ID" value="RCW65787.1"/>
    <property type="molecule type" value="Genomic_DNA"/>
</dbReference>
<organism evidence="2 3">
    <name type="scientific">Saliterribacillus persicus</name>
    <dbReference type="NCBI Taxonomy" id="930114"/>
    <lineage>
        <taxon>Bacteria</taxon>
        <taxon>Bacillati</taxon>
        <taxon>Bacillota</taxon>
        <taxon>Bacilli</taxon>
        <taxon>Bacillales</taxon>
        <taxon>Bacillaceae</taxon>
        <taxon>Saliterribacillus</taxon>
    </lineage>
</organism>
<dbReference type="InterPro" id="IPR000182">
    <property type="entry name" value="GNAT_dom"/>
</dbReference>
<dbReference type="Pfam" id="PF13302">
    <property type="entry name" value="Acetyltransf_3"/>
    <property type="match status" value="1"/>
</dbReference>
<dbReference type="PANTHER" id="PTHR43792">
    <property type="entry name" value="GNAT FAMILY, PUTATIVE (AFU_ORTHOLOGUE AFUA_3G00765)-RELATED-RELATED"/>
    <property type="match status" value="1"/>
</dbReference>
<dbReference type="Proteomes" id="UP000252585">
    <property type="component" value="Unassembled WGS sequence"/>
</dbReference>
<dbReference type="PANTHER" id="PTHR43792:SF13">
    <property type="entry name" value="ACETYLTRANSFERASE"/>
    <property type="match status" value="1"/>
</dbReference>
<dbReference type="GO" id="GO:0016747">
    <property type="term" value="F:acyltransferase activity, transferring groups other than amino-acyl groups"/>
    <property type="evidence" value="ECO:0007669"/>
    <property type="project" value="InterPro"/>
</dbReference>
<evidence type="ECO:0000313" key="3">
    <source>
        <dbReference type="Proteomes" id="UP000252585"/>
    </source>
</evidence>
<dbReference type="Gene3D" id="3.40.630.30">
    <property type="match status" value="1"/>
</dbReference>
<name>A0A368XH28_9BACI</name>
<dbReference type="SUPFAM" id="SSF55729">
    <property type="entry name" value="Acyl-CoA N-acyltransferases (Nat)"/>
    <property type="match status" value="1"/>
</dbReference>
<protein>
    <submittedName>
        <fullName evidence="2">Acetyltransferase (GNAT) family protein</fullName>
    </submittedName>
</protein>